<accession>A0A319E1J3</accession>
<dbReference type="SUPFAM" id="SSF81383">
    <property type="entry name" value="F-box domain"/>
    <property type="match status" value="1"/>
</dbReference>
<feature type="region of interest" description="Disordered" evidence="1">
    <location>
        <begin position="153"/>
        <end position="186"/>
    </location>
</feature>
<dbReference type="Proteomes" id="UP000248423">
    <property type="component" value="Unassembled WGS sequence"/>
</dbReference>
<dbReference type="EMBL" id="KZ826400">
    <property type="protein sequence ID" value="PYI02135.1"/>
    <property type="molecule type" value="Genomic_DNA"/>
</dbReference>
<name>A0A319E1J3_ASPSB</name>
<proteinExistence type="predicted"/>
<protein>
    <recommendedName>
        <fullName evidence="4">F-box domain-containing protein</fullName>
    </recommendedName>
</protein>
<dbReference type="AlphaFoldDB" id="A0A319E1J3"/>
<dbReference type="VEuPathDB" id="FungiDB:BO78DRAFT_390508"/>
<dbReference type="InterPro" id="IPR036047">
    <property type="entry name" value="F-box-like_dom_sf"/>
</dbReference>
<keyword evidence="3" id="KW-1185">Reference proteome</keyword>
<evidence type="ECO:0000256" key="1">
    <source>
        <dbReference type="SAM" id="MobiDB-lite"/>
    </source>
</evidence>
<reference evidence="2 3" key="1">
    <citation type="submission" date="2018-02" db="EMBL/GenBank/DDBJ databases">
        <title>The genomes of Aspergillus section Nigri reveals drivers in fungal speciation.</title>
        <authorList>
            <consortium name="DOE Joint Genome Institute"/>
            <person name="Vesth T.C."/>
            <person name="Nybo J."/>
            <person name="Theobald S."/>
            <person name="Brandl J."/>
            <person name="Frisvad J.C."/>
            <person name="Nielsen K.F."/>
            <person name="Lyhne E.K."/>
            <person name="Kogle M.E."/>
            <person name="Kuo A."/>
            <person name="Riley R."/>
            <person name="Clum A."/>
            <person name="Nolan M."/>
            <person name="Lipzen A."/>
            <person name="Salamov A."/>
            <person name="Henrissat B."/>
            <person name="Wiebenga A."/>
            <person name="De vries R.P."/>
            <person name="Grigoriev I.V."/>
            <person name="Mortensen U.H."/>
            <person name="Andersen M.R."/>
            <person name="Baker S.E."/>
        </authorList>
    </citation>
    <scope>NUCLEOTIDE SEQUENCE [LARGE SCALE GENOMIC DNA]</scope>
    <source>
        <strain evidence="2 3">CBS 121057</strain>
    </source>
</reference>
<dbReference type="OrthoDB" id="3800738at2759"/>
<gene>
    <name evidence="2" type="ORF">BO78DRAFT_390508</name>
</gene>
<evidence type="ECO:0000313" key="3">
    <source>
        <dbReference type="Proteomes" id="UP000248423"/>
    </source>
</evidence>
<sequence>MAEASSNPPAPTARERVLSIPELVEAILLALDSATLSVSKFVCRAWRDIINRSPALQREYTITPEPYLGQRRRRRMAFCCWDRDRGPLAAFRRWLRRRTRSTPRVLTPTTLDDPNHPLSMELSEILKLNDRARRLEVCPWEVWEEEGYYNWNDEGDEEMAGGSGGGSGGGEEEVEEEDVFDEEMSDEEVLFGLEACL</sequence>
<feature type="compositionally biased region" description="Acidic residues" evidence="1">
    <location>
        <begin position="170"/>
        <end position="186"/>
    </location>
</feature>
<organism evidence="2 3">
    <name type="scientific">Aspergillus sclerotiicarbonarius (strain CBS 121057 / IBT 28362)</name>
    <dbReference type="NCBI Taxonomy" id="1448318"/>
    <lineage>
        <taxon>Eukaryota</taxon>
        <taxon>Fungi</taxon>
        <taxon>Dikarya</taxon>
        <taxon>Ascomycota</taxon>
        <taxon>Pezizomycotina</taxon>
        <taxon>Eurotiomycetes</taxon>
        <taxon>Eurotiomycetidae</taxon>
        <taxon>Eurotiales</taxon>
        <taxon>Aspergillaceae</taxon>
        <taxon>Aspergillus</taxon>
        <taxon>Aspergillus subgen. Circumdati</taxon>
    </lineage>
</organism>
<evidence type="ECO:0008006" key="4">
    <source>
        <dbReference type="Google" id="ProtNLM"/>
    </source>
</evidence>
<evidence type="ECO:0000313" key="2">
    <source>
        <dbReference type="EMBL" id="PYI02135.1"/>
    </source>
</evidence>